<dbReference type="SUPFAM" id="SSF57701">
    <property type="entry name" value="Zn2/Cys6 DNA-binding domain"/>
    <property type="match status" value="1"/>
</dbReference>
<dbReference type="PROSITE" id="PS00463">
    <property type="entry name" value="ZN2_CY6_FUNGAL_1"/>
    <property type="match status" value="1"/>
</dbReference>
<dbReference type="OrthoDB" id="3266505at2759"/>
<dbReference type="AlphaFoldDB" id="A0A9W9RPS2"/>
<feature type="region of interest" description="Disordered" evidence="6">
    <location>
        <begin position="113"/>
        <end position="147"/>
    </location>
</feature>
<keyword evidence="9" id="KW-1185">Reference proteome</keyword>
<keyword evidence="5" id="KW-0539">Nucleus</keyword>
<evidence type="ECO:0000256" key="2">
    <source>
        <dbReference type="ARBA" id="ARBA00023015"/>
    </source>
</evidence>
<gene>
    <name evidence="8" type="ORF">N7496_009148</name>
</gene>
<feature type="compositionally biased region" description="Basic and acidic residues" evidence="6">
    <location>
        <begin position="68"/>
        <end position="77"/>
    </location>
</feature>
<dbReference type="Pfam" id="PF04082">
    <property type="entry name" value="Fungal_trans"/>
    <property type="match status" value="1"/>
</dbReference>
<evidence type="ECO:0000256" key="3">
    <source>
        <dbReference type="ARBA" id="ARBA00023125"/>
    </source>
</evidence>
<dbReference type="SMART" id="SM00066">
    <property type="entry name" value="GAL4"/>
    <property type="match status" value="1"/>
</dbReference>
<dbReference type="InterPro" id="IPR036864">
    <property type="entry name" value="Zn2-C6_fun-type_DNA-bd_sf"/>
</dbReference>
<protein>
    <submittedName>
        <fullName evidence="8">Fungal-specific transcription factor domain-containing protein</fullName>
    </submittedName>
</protein>
<reference evidence="8" key="1">
    <citation type="submission" date="2022-11" db="EMBL/GenBank/DDBJ databases">
        <authorList>
            <person name="Petersen C."/>
        </authorList>
    </citation>
    <scope>NUCLEOTIDE SEQUENCE</scope>
    <source>
        <strain evidence="8">IBT 29864</strain>
    </source>
</reference>
<dbReference type="PROSITE" id="PS50048">
    <property type="entry name" value="ZN2_CY6_FUNGAL_2"/>
    <property type="match status" value="1"/>
</dbReference>
<evidence type="ECO:0000256" key="4">
    <source>
        <dbReference type="ARBA" id="ARBA00023163"/>
    </source>
</evidence>
<dbReference type="Gene3D" id="4.10.240.10">
    <property type="entry name" value="Zn(2)-C6 fungal-type DNA-binding domain"/>
    <property type="match status" value="1"/>
</dbReference>
<evidence type="ECO:0000256" key="1">
    <source>
        <dbReference type="ARBA" id="ARBA00022723"/>
    </source>
</evidence>
<dbReference type="RefSeq" id="XP_056551062.1">
    <property type="nucleotide sequence ID" value="XM_056702062.1"/>
</dbReference>
<dbReference type="GO" id="GO:0006351">
    <property type="term" value="P:DNA-templated transcription"/>
    <property type="evidence" value="ECO:0007669"/>
    <property type="project" value="InterPro"/>
</dbReference>
<sequence length="740" mass="82159">MAPRAKRSKVGSACQRCRRQKLKCDIKRPCTLCVRAGVDCQTTDQWRVIETPQNDQGKKINPKRKRSLGTEHSDDAGITKQRWSSSTMSLVEGAFHLHSSTTPDTALVTALPGSQRLHRSASPRPSITSPAERRLTGPHTSHSWPQGPRSAVAELVSLLPPRDVVALLVDTYFDRIHWFMLIFHQDDFRKTWQQMYDLPKEQLIENCPNPGFISTFLVVIAIALHYAGRHRQDLLQAHGISPVDFKERILSTTRAKILDIVSLGSLEAVQTCVLLGTYYLYHGKPELAWPVCGCGLRIAQALNLHRKSPHAGSMTPEIHRQNETRKRCWWAIYEIETFCSMSYGYPHSIKDSDCDVEFLDPSAKSVTGQSPASFSATHGCPTSLLSYKYLMSKLSVLINDILTDLYGLGSLKGKSQQGRSSGSSGLQSLVRKVSGLDTQLRKWKAEIPAVLQLSDAGTTTYTSADEMDQDIGASGPRFEAHIYQLQALALKLAYENAIILVHRPLLAYKSISSAETETEEPNHPARDTVRLSLQSCRDAALATSNIETIPIFSLAADTYAAAFIGMHTFTAGVMLCVLISTEPLGAQSHESKIGLRRLLRMQSLLKSRSHSTVNTQGLEILERLTKLIMEKELKEMLNSSENEPGPMLHTNDSREESVIQNSTESDQMLSTNVPVMDDDATFNYIEDPVMSQALFDFDQVLSGSNMNFPLEPLFPDLLGPGGGFAPEQGWIWGFDRMGLS</sequence>
<dbReference type="Pfam" id="PF00172">
    <property type="entry name" value="Zn_clus"/>
    <property type="match status" value="1"/>
</dbReference>
<dbReference type="InterPro" id="IPR007219">
    <property type="entry name" value="XnlR_reg_dom"/>
</dbReference>
<dbReference type="InterPro" id="IPR050987">
    <property type="entry name" value="AtrR-like"/>
</dbReference>
<evidence type="ECO:0000313" key="8">
    <source>
        <dbReference type="EMBL" id="KAJ5363435.1"/>
    </source>
</evidence>
<organism evidence="8 9">
    <name type="scientific">Penicillium cataractarum</name>
    <dbReference type="NCBI Taxonomy" id="2100454"/>
    <lineage>
        <taxon>Eukaryota</taxon>
        <taxon>Fungi</taxon>
        <taxon>Dikarya</taxon>
        <taxon>Ascomycota</taxon>
        <taxon>Pezizomycotina</taxon>
        <taxon>Eurotiomycetes</taxon>
        <taxon>Eurotiomycetidae</taxon>
        <taxon>Eurotiales</taxon>
        <taxon>Aspergillaceae</taxon>
        <taxon>Penicillium</taxon>
    </lineage>
</organism>
<comment type="caution">
    <text evidence="8">The sequence shown here is derived from an EMBL/GenBank/DDBJ whole genome shotgun (WGS) entry which is preliminary data.</text>
</comment>
<dbReference type="PANTHER" id="PTHR46910">
    <property type="entry name" value="TRANSCRIPTION FACTOR PDR1"/>
    <property type="match status" value="1"/>
</dbReference>
<dbReference type="CDD" id="cd00067">
    <property type="entry name" value="GAL4"/>
    <property type="match status" value="1"/>
</dbReference>
<keyword evidence="4" id="KW-0804">Transcription</keyword>
<dbReference type="CDD" id="cd12148">
    <property type="entry name" value="fungal_TF_MHR"/>
    <property type="match status" value="1"/>
</dbReference>
<dbReference type="GO" id="GO:0008270">
    <property type="term" value="F:zinc ion binding"/>
    <property type="evidence" value="ECO:0007669"/>
    <property type="project" value="InterPro"/>
</dbReference>
<dbReference type="GeneID" id="81441241"/>
<accession>A0A9W9RPS2</accession>
<evidence type="ECO:0000259" key="7">
    <source>
        <dbReference type="PROSITE" id="PS50048"/>
    </source>
</evidence>
<feature type="domain" description="Zn(2)-C6 fungal-type" evidence="7">
    <location>
        <begin position="13"/>
        <end position="42"/>
    </location>
</feature>
<dbReference type="SMART" id="SM00906">
    <property type="entry name" value="Fungal_trans"/>
    <property type="match status" value="1"/>
</dbReference>
<keyword evidence="2" id="KW-0805">Transcription regulation</keyword>
<name>A0A9W9RPS2_9EURO</name>
<dbReference type="PANTHER" id="PTHR46910:SF17">
    <property type="entry name" value="SCFA-RELATED"/>
    <property type="match status" value="1"/>
</dbReference>
<dbReference type="GO" id="GO:0003677">
    <property type="term" value="F:DNA binding"/>
    <property type="evidence" value="ECO:0007669"/>
    <property type="project" value="UniProtKB-KW"/>
</dbReference>
<proteinExistence type="predicted"/>
<dbReference type="InterPro" id="IPR001138">
    <property type="entry name" value="Zn2Cys6_DnaBD"/>
</dbReference>
<evidence type="ECO:0000313" key="9">
    <source>
        <dbReference type="Proteomes" id="UP001147782"/>
    </source>
</evidence>
<keyword evidence="1" id="KW-0479">Metal-binding</keyword>
<keyword evidence="3" id="KW-0238">DNA-binding</keyword>
<dbReference type="EMBL" id="JAPZBS010000008">
    <property type="protein sequence ID" value="KAJ5363435.1"/>
    <property type="molecule type" value="Genomic_DNA"/>
</dbReference>
<evidence type="ECO:0000256" key="6">
    <source>
        <dbReference type="SAM" id="MobiDB-lite"/>
    </source>
</evidence>
<evidence type="ECO:0000256" key="5">
    <source>
        <dbReference type="ARBA" id="ARBA00023242"/>
    </source>
</evidence>
<feature type="region of interest" description="Disordered" evidence="6">
    <location>
        <begin position="51"/>
        <end position="81"/>
    </location>
</feature>
<dbReference type="GO" id="GO:0000981">
    <property type="term" value="F:DNA-binding transcription factor activity, RNA polymerase II-specific"/>
    <property type="evidence" value="ECO:0007669"/>
    <property type="project" value="InterPro"/>
</dbReference>
<reference evidence="8" key="2">
    <citation type="journal article" date="2023" name="IMA Fungus">
        <title>Comparative genomic study of the Penicillium genus elucidates a diverse pangenome and 15 lateral gene transfer events.</title>
        <authorList>
            <person name="Petersen C."/>
            <person name="Sorensen T."/>
            <person name="Nielsen M.R."/>
            <person name="Sondergaard T.E."/>
            <person name="Sorensen J.L."/>
            <person name="Fitzpatrick D.A."/>
            <person name="Frisvad J.C."/>
            <person name="Nielsen K.L."/>
        </authorList>
    </citation>
    <scope>NUCLEOTIDE SEQUENCE</scope>
    <source>
        <strain evidence="8">IBT 29864</strain>
    </source>
</reference>
<dbReference type="Proteomes" id="UP001147782">
    <property type="component" value="Unassembled WGS sequence"/>
</dbReference>